<accession>A0A8T5V0N7</accession>
<keyword evidence="2" id="KW-1185">Reference proteome</keyword>
<gene>
    <name evidence="1" type="ORF">K8N75_13275</name>
</gene>
<organism evidence="1 2">
    <name type="scientific">Methanobacterium spitsbergense</name>
    <dbReference type="NCBI Taxonomy" id="2874285"/>
    <lineage>
        <taxon>Archaea</taxon>
        <taxon>Methanobacteriati</taxon>
        <taxon>Methanobacteriota</taxon>
        <taxon>Methanomada group</taxon>
        <taxon>Methanobacteria</taxon>
        <taxon>Methanobacteriales</taxon>
        <taxon>Methanobacteriaceae</taxon>
        <taxon>Methanobacterium</taxon>
    </lineage>
</organism>
<comment type="caution">
    <text evidence="1">The sequence shown here is derived from an EMBL/GenBank/DDBJ whole genome shotgun (WGS) entry which is preliminary data.</text>
</comment>
<dbReference type="AlphaFoldDB" id="A0A8T5V0N7"/>
<name>A0A8T5V0N7_9EURY</name>
<reference evidence="2" key="1">
    <citation type="journal article" date="2022" name="Microbiol. Resour. Announc.">
        <title>Draft Genome Sequence of a Methanogenic Archaeon from West Spitsbergen Permafrost.</title>
        <authorList>
            <person name="Trubitsyn V."/>
            <person name="Rivkina E."/>
            <person name="Shcherbakova V."/>
        </authorList>
    </citation>
    <scope>NUCLEOTIDE SEQUENCE [LARGE SCALE GENOMIC DNA]</scope>
    <source>
        <strain evidence="2">VT</strain>
    </source>
</reference>
<protein>
    <submittedName>
        <fullName evidence="1">Uncharacterized protein</fullName>
    </submittedName>
</protein>
<proteinExistence type="predicted"/>
<evidence type="ECO:0000313" key="1">
    <source>
        <dbReference type="EMBL" id="MBZ2167010.1"/>
    </source>
</evidence>
<sequence length="53" mass="6209">MGKMDKTTLKKIVKKYTDKGDVETAKELLLTWGPRIEDFNIKTELKKLDKIKK</sequence>
<dbReference type="RefSeq" id="WP_223792549.1">
    <property type="nucleotide sequence ID" value="NZ_JAIOUQ010000017.1"/>
</dbReference>
<dbReference type="EMBL" id="JAIOUQ010000017">
    <property type="protein sequence ID" value="MBZ2167010.1"/>
    <property type="molecule type" value="Genomic_DNA"/>
</dbReference>
<evidence type="ECO:0000313" key="2">
    <source>
        <dbReference type="Proteomes" id="UP000825933"/>
    </source>
</evidence>
<dbReference type="Proteomes" id="UP000825933">
    <property type="component" value="Unassembled WGS sequence"/>
</dbReference>